<organism evidence="6 7">
    <name type="scientific">Yoonia litorea</name>
    <dbReference type="NCBI Taxonomy" id="1123755"/>
    <lineage>
        <taxon>Bacteria</taxon>
        <taxon>Pseudomonadati</taxon>
        <taxon>Pseudomonadota</taxon>
        <taxon>Alphaproteobacteria</taxon>
        <taxon>Rhodobacterales</taxon>
        <taxon>Paracoccaceae</taxon>
        <taxon>Yoonia</taxon>
    </lineage>
</organism>
<evidence type="ECO:0000256" key="2">
    <source>
        <dbReference type="ARBA" id="ARBA00008681"/>
    </source>
</evidence>
<reference evidence="6 7" key="1">
    <citation type="submission" date="2016-10" db="EMBL/GenBank/DDBJ databases">
        <authorList>
            <person name="de Groot N.N."/>
        </authorList>
    </citation>
    <scope>NUCLEOTIDE SEQUENCE [LARGE SCALE GENOMIC DNA]</scope>
    <source>
        <strain evidence="6 7">DSM 29433</strain>
    </source>
</reference>
<dbReference type="EMBL" id="FOZM01000001">
    <property type="protein sequence ID" value="SFS12501.1"/>
    <property type="molecule type" value="Genomic_DNA"/>
</dbReference>
<accession>A0A1I6MA18</accession>
<keyword evidence="7" id="KW-1185">Reference proteome</keyword>
<gene>
    <name evidence="6" type="ORF">SAMN05444714_1429</name>
</gene>
<feature type="domain" description="Glycine zipper 2TM" evidence="5">
    <location>
        <begin position="32"/>
        <end position="71"/>
    </location>
</feature>
<dbReference type="GO" id="GO:0009279">
    <property type="term" value="C:cell outer membrane"/>
    <property type="evidence" value="ECO:0007669"/>
    <property type="project" value="UniProtKB-SubCell"/>
</dbReference>
<comment type="subcellular location">
    <subcellularLocation>
        <location evidence="1">Cell outer membrane</location>
        <topology evidence="1">Lipid-anchor</topology>
    </subcellularLocation>
</comment>
<dbReference type="Proteomes" id="UP000198926">
    <property type="component" value="Unassembled WGS sequence"/>
</dbReference>
<keyword evidence="4" id="KW-0449">Lipoprotein</keyword>
<name>A0A1I6MA18_9RHOB</name>
<evidence type="ECO:0000256" key="1">
    <source>
        <dbReference type="ARBA" id="ARBA00004459"/>
    </source>
</evidence>
<evidence type="ECO:0000256" key="4">
    <source>
        <dbReference type="ARBA" id="ARBA00023288"/>
    </source>
</evidence>
<evidence type="ECO:0000259" key="5">
    <source>
        <dbReference type="Pfam" id="PF05433"/>
    </source>
</evidence>
<sequence>MFKAKMIALTASGAFFVAGCENLTADQAALVGSAGGAAAGLVAADVFDADDDWRMIAALGGAAAGTVVAQNSRTSQCAYANGDGTYRLAACP</sequence>
<dbReference type="Pfam" id="PF05433">
    <property type="entry name" value="Rick_17kDa_Anti"/>
    <property type="match status" value="1"/>
</dbReference>
<dbReference type="InterPro" id="IPR008816">
    <property type="entry name" value="Gly_zipper_2TM_dom"/>
</dbReference>
<protein>
    <recommendedName>
        <fullName evidence="3">17 kDa surface antigen</fullName>
    </recommendedName>
</protein>
<evidence type="ECO:0000256" key="3">
    <source>
        <dbReference type="ARBA" id="ARBA00015281"/>
    </source>
</evidence>
<dbReference type="STRING" id="1123755.SAMN05444714_1429"/>
<proteinExistence type="inferred from homology"/>
<evidence type="ECO:0000313" key="6">
    <source>
        <dbReference type="EMBL" id="SFS12501.1"/>
    </source>
</evidence>
<dbReference type="PROSITE" id="PS51257">
    <property type="entry name" value="PROKAR_LIPOPROTEIN"/>
    <property type="match status" value="1"/>
</dbReference>
<comment type="similarity">
    <text evidence="2">Belongs to the rickettsiale 17 kDa surface antigen family.</text>
</comment>
<dbReference type="RefSeq" id="WP_207493631.1">
    <property type="nucleotide sequence ID" value="NZ_FOZM01000001.1"/>
</dbReference>
<dbReference type="AlphaFoldDB" id="A0A1I6MA18"/>
<evidence type="ECO:0000313" key="7">
    <source>
        <dbReference type="Proteomes" id="UP000198926"/>
    </source>
</evidence>